<dbReference type="EMBL" id="CP044548">
    <property type="protein sequence ID" value="QFQ31774.1"/>
    <property type="molecule type" value="Genomic_DNA"/>
</dbReference>
<dbReference type="InterPro" id="IPR029787">
    <property type="entry name" value="Nucleotide_cyclase"/>
</dbReference>
<dbReference type="SUPFAM" id="SSF55073">
    <property type="entry name" value="Nucleotide cyclase"/>
    <property type="match status" value="1"/>
</dbReference>
<sequence length="209" mass="23285">MVTVFLDLTNFTGRTFWDDQDEVVDLAHAVLSGFIEVTTLFGGHPLGLRGDGLFAGFSPGQPDVTCAMALSACAFALDGIEREVNPWLDERGIARIQARAGLDYGRTTFVRSGSHKRSEINPLGFAANFAAKCEKKAKSWEIVVGQGLRDLLPTYQDFVEHDDSPKVYTRNYESKHYRYYEYRWRNTLPLLPGAVSQLDGTPTSLISTQ</sequence>
<evidence type="ECO:0000259" key="1">
    <source>
        <dbReference type="PROSITE" id="PS50125"/>
    </source>
</evidence>
<name>A0A5P8FRV8_9MICO</name>
<proteinExistence type="predicted"/>
<organism evidence="2 3">
    <name type="scientific">Janibacter melonis</name>
    <dbReference type="NCBI Taxonomy" id="262209"/>
    <lineage>
        <taxon>Bacteria</taxon>
        <taxon>Bacillati</taxon>
        <taxon>Actinomycetota</taxon>
        <taxon>Actinomycetes</taxon>
        <taxon>Micrococcales</taxon>
        <taxon>Intrasporangiaceae</taxon>
        <taxon>Janibacter</taxon>
    </lineage>
</organism>
<gene>
    <name evidence="2" type="ORF">EEW87_012995</name>
</gene>
<dbReference type="InterPro" id="IPR001054">
    <property type="entry name" value="A/G_cyclase"/>
</dbReference>
<dbReference type="Proteomes" id="UP000271708">
    <property type="component" value="Chromosome"/>
</dbReference>
<dbReference type="GO" id="GO:0004016">
    <property type="term" value="F:adenylate cyclase activity"/>
    <property type="evidence" value="ECO:0007669"/>
    <property type="project" value="UniProtKB-ARBA"/>
</dbReference>
<evidence type="ECO:0000313" key="3">
    <source>
        <dbReference type="Proteomes" id="UP000271708"/>
    </source>
</evidence>
<dbReference type="Gene3D" id="3.30.70.1230">
    <property type="entry name" value="Nucleotide cyclase"/>
    <property type="match status" value="1"/>
</dbReference>
<dbReference type="KEGG" id="jme:EEW87_012995"/>
<dbReference type="AlphaFoldDB" id="A0A5P8FRV8"/>
<feature type="domain" description="Guanylate cyclase" evidence="1">
    <location>
        <begin position="2"/>
        <end position="134"/>
    </location>
</feature>
<evidence type="ECO:0000313" key="2">
    <source>
        <dbReference type="EMBL" id="QFQ31774.1"/>
    </source>
</evidence>
<accession>A0A5P8FRV8</accession>
<dbReference type="GO" id="GO:0009190">
    <property type="term" value="P:cyclic nucleotide biosynthetic process"/>
    <property type="evidence" value="ECO:0007669"/>
    <property type="project" value="InterPro"/>
</dbReference>
<dbReference type="PROSITE" id="PS50125">
    <property type="entry name" value="GUANYLATE_CYCLASE_2"/>
    <property type="match status" value="1"/>
</dbReference>
<reference evidence="2 3" key="1">
    <citation type="submission" date="2019-09" db="EMBL/GenBank/DDBJ databases">
        <title>Complete Genome Sequence of Janibacter melonis M714 with both human health impact and industrial applications.</title>
        <authorList>
            <person name="Jin M."/>
            <person name="Zhao Q.R."/>
        </authorList>
    </citation>
    <scope>NUCLEOTIDE SEQUENCE [LARGE SCALE GENOMIC DNA]</scope>
    <source>
        <strain evidence="2 3">M714</strain>
    </source>
</reference>
<protein>
    <submittedName>
        <fullName evidence="2">Adenylate/guanylate cyclase domain-containing protein</fullName>
    </submittedName>
</protein>
<dbReference type="CDD" id="cd07302">
    <property type="entry name" value="CHD"/>
    <property type="match status" value="1"/>
</dbReference>
<dbReference type="OrthoDB" id="4920491at2"/>
<dbReference type="GO" id="GO:0035556">
    <property type="term" value="P:intracellular signal transduction"/>
    <property type="evidence" value="ECO:0007669"/>
    <property type="project" value="InterPro"/>
</dbReference>